<evidence type="ECO:0000313" key="2">
    <source>
        <dbReference type="Proteomes" id="UP000831701"/>
    </source>
</evidence>
<proteinExistence type="predicted"/>
<feature type="non-terminal residue" evidence="1">
    <location>
        <position position="3492"/>
    </location>
</feature>
<comment type="caution">
    <text evidence="1">The sequence shown here is derived from an EMBL/GenBank/DDBJ whole genome shotgun (WGS) entry which is preliminary data.</text>
</comment>
<sequence>MKPSQVPNQLPHPPLRKMMPSQSPELCHRDRLGPPRHPHHPLGPIYSSGYPPNSPTNMGSSAQSSDLRSPVRTVELHRPPMAPSFSARAAQDVCPPSLSHSAHWSPGNSQRTLWGYESPLTAQSTDRSSSSSLQDQHHKHAPSSEKLIPVDLNDSSQKRRREFEDCDAGAKKLCLQGANSGKAQTPKPTVGTSLSTSLVSQPSSRHSAVLELSTKTTDSHLSTEQCGQTTFVELSPTFKPAQSSCASLSPKPCIKRRPSMGAQQAYINSTQNHTVKLIELTSTSKPGEVSLRKRGEGNDKMEKSSSSLSSEVPPEDTGCSPHFQLGSHHSPGRTNRSPSDTQVKTPSRGNQAEESRKSDNTTPKSASKLSLSGRKAEKHKTGRPRRPVVAPYDINELFTPDPKTYVVTPAHKTAKPKTDGETIKSHTSENNCSSSSSTPVTGSSCRKTQNVTVTGSSHAGDTKALSLSPACHPQVSFPTVALQRVKLEDLRAICSKDSELKTGPLASSGRQLRDESVKSDEKHTSRLPNNVRPSALENDTVTSEQTSSSHCSKSPQLEKQAGEGSRKQVSEEDPIDMELDLGLSLALDLDLTHSSQSSEDEQLLSLQEMMERVTKPPDTPDKGAFSEPSTPGHHNCQSKTILSFVRCVSHSCHYHPPQSQASTRITSTRCWKEINTNKKAKEIETQLLTACKEDLLRIAECEKAEENREEGISTEHQEFLQRYSLMSNAIREVPPGEVVFNLEKFGRIFNQDTLQLRQCMVNPQEMAQKTLLWSSPAQLRLHLNIGLFQEAYDSHSPCPTQVTRFLFKMMSVHNERLVSDKLLQALCDIACTAAYQIVKHGSQQFKVWVPSLADVSLVLMNMGVAFVTLFPFENLQPQFTEGDLLEDIYIKSESPSSNKDQSTFPEHNCNNILKYLSYCMGLCPRAYSDEELLLLLTVVGRLGLDTRLILQSSVEMYPLQYKIVNNIRDWDNILSELRLYLPRMQPSTLVRGMMSSSIRSQTDKENDMATLDQQSYYLCYSLLTLANEASNFQFFPAHQKEQLLILCSELETHVKCDIRESEKCLYRSKVSSKRQKEFQFRNTSVKDLVARIYTKWQMLLQRTRPLHVQSFNEYFINIIGKLYDYWTPLSVDKLTSSQKEQEVDKSDDEEGLLMEEDVEEETSGTEENELVMVADNDEEEEEEEEEKEDGEDAMDDNTGGDTKPKEMEGEYTVDETFKTRRRHEARRNGGRRYDGRHFEDVDDTMPEEMEGDGTSDNTFKTGNDTKPEEMEERQYVGQHIQNGGRHKARRNGGRRYVGQHIQNGGRHKARRNGRKRYVGQHIQNGGRHKARRNGGRRYVGQHIQNGGRHKAGRNGRRRYFGQHIQNGGRHKAGRNGRKQQILKISNIPHFNHVGTYSRFYSVIQFSMSGLPEGITNGPSRSEHLEKDAQIWERPWTLEEMRQSSANWSLAADSGRVYDEEVEESIPKAETLEKQPEQEKTREQKEAELIPKMQEAVNYGLKVLESAFEHLDIKAGNSDSEDEEVTDRVEAILEPKDLYVDRPLPYLIGSQAFMEQDDVGLGDLSSDEMSVDSDRDSVIESEDGKEAVHSDDDFDQEEDDDHNNIKKKSSMLSYEDDEEEEDEDSDIFGESDGDDDGDTKNTGPSSFADELAARIKGEPVNKSEGDRASAEEDSDDMFKPPKMDDDDFSPFGGKSGLFSGGTGLFDDDDEGDLFSEAPKAPASEDKKVLNESMKSTAQTAGKPPETDSLVNYAQGHEESDKPGKKIPSGAVSIFPDNSLFSSGKHSDSGKSKENGAPAAPKQVPTGVSAGGGLGGLFDDDDEDDDFFGGKSLKKSDSAGQEKPKPKKTVDLFDDDDEDGDIFSEKFSTPTPAQNKKAVVEEQVKQPEKKMPAGAISMFGPGTKSLLSEGLKKRQPSTSEESEKSEENGAASNAGTAAVKQTQKALTRGLFSDDEDTQGFPTIPKSQSKPEPTSLGKTSKAPLSLFDDEEEEDLFASAAKSKPKPDQAKASTPQPSKAVSSSLFSDDEDQWMSSKSSAGKSEVKTGGMKPSASAPSSLPSAKTSHKSSLFDDDSDDLFAPTKESSQKKPQRVALLFEDEDDDEDKGSLFGIKPTVNRNTAAPATKTPAVGAQSSSMVENSEEVAVSRTAVEEKHSEKGKPAVKTPEPLPSLPSPESSESKKKPAGAVSLFGGIDVLASKQTKSPLHEADIDDSFLSKDSSPPNVKKEEKKEEKVKTNTVSLFDDDEEEDESDWNDPIFTPSKPTAKNTLKPTEERLQAKSTGVFQDEELLFSQTQQKDNDPDVDLFATSGKAASSKLSSAKSAAQSLFADDDEDDLFSSIKPKAPPPKVAEKPSKPNDRAPLASPESVSEIQANLMINPAALLPGAAPTMPGAVSVFPGMAPSSSSGVSSSSLSPSPATTPVGAQVDREDGVSFDTPVQVTTLQSAHKSRAKGSAQRRPQSRAARQQAAQRSIEGKEETLGRDAHVPNPSLSGLALPPPDKSSQTHTGPTLLNSAAPTALPASSPSQSSPLSETSPRPSVLTLPVSTKAEKKDSSKGSSSSKVLPSSDEDDLFGSDSLFGATSVTNTPSAKQTTKTTQPQASSDVGLKKDKDKSTLSSIFDDNTDDLFQKVKPRSTAKKAKASSFLDEDDDNEDIFGVSNNSTPTSTSSKEIKSSFSKQDIFQDEVAAVPKVHKKHKEKPIEASLFDDNIDIFADLTDTLKPKQKSKTKGETKSIFDDDMGGCIFDYVMPRPPQIRNPNWLARMSITRSHGGVDSQRAVLVPLSFVLGQPPHLITSPKSLSQPAKMTDRKEPPFFNDDSVGAFHYKLPFYDTMELFIETLTGTCFELRVLPFEAVISVKAKIQRLEGIPVAQQHLIWNNLELDDEHCLHDYGIAEGCTLKLVLAMRGGPINTRRVTMEDPVKEVADLMESTKEEGWEKSLSNKQVTFVVYREGDQLNFFRVVDRGDGTLTPLSESLSGGSAYNVCAEEEEDGESSAAAQQSLENSITMNKMKQLKAKMEDMNINKKPKKSAKIKPRPPVSPHPCGGTLGPSSARHHHRFFRTLPQFNQPRQSNAQLPPITDHNPVDPSLPTAAATSAHLSIPRRAPPPFSSPSCYMLQEEESWETCPPFSKIRPPPKVSRLDIGSTRLMRDCVYPQLPPLCIRGPPEATFDPAEPAGEAVGLGLLEEAAGLVVPAQPGAPFGELLDPLSLDVSTQPEGGRWPLELGAQHQLPLSPSPLSTWTLGTSDTLTSRADRTQLGTSFHISPPSPLPTSPSSSTRPLPQPFDPTLSCLQPNLQAQASAQVKPGNTSPHPTTTSSTHPPRLRGVKVESPGKRPELISKREARGITKMANQACKEPLGSLNNSELLASLSTRAPDSNNQDGLGESLGLALALPPATALGQGSLGSRLPSIPTNRLLQDDFLRQMSPLHRTTASYMATNTLASAAGVMTSFGRIGTPTYHLPPVKAPTGSKKKSSKHCFLCGKKTGLATSYEC</sequence>
<keyword evidence="2" id="KW-1185">Reference proteome</keyword>
<name>A0ACB8W5S4_9TELE</name>
<reference evidence="1" key="1">
    <citation type="submission" date="2022-04" db="EMBL/GenBank/DDBJ databases">
        <title>Jade perch genome.</title>
        <authorList>
            <person name="Chao B."/>
        </authorList>
    </citation>
    <scope>NUCLEOTIDE SEQUENCE</scope>
    <source>
        <strain evidence="1">CB-2022</strain>
    </source>
</reference>
<organism evidence="1 2">
    <name type="scientific">Scortum barcoo</name>
    <name type="common">barcoo grunter</name>
    <dbReference type="NCBI Taxonomy" id="214431"/>
    <lineage>
        <taxon>Eukaryota</taxon>
        <taxon>Metazoa</taxon>
        <taxon>Chordata</taxon>
        <taxon>Craniata</taxon>
        <taxon>Vertebrata</taxon>
        <taxon>Euteleostomi</taxon>
        <taxon>Actinopterygii</taxon>
        <taxon>Neopterygii</taxon>
        <taxon>Teleostei</taxon>
        <taxon>Neoteleostei</taxon>
        <taxon>Acanthomorphata</taxon>
        <taxon>Eupercaria</taxon>
        <taxon>Centrarchiformes</taxon>
        <taxon>Terapontoidei</taxon>
        <taxon>Terapontidae</taxon>
        <taxon>Scortum</taxon>
    </lineage>
</organism>
<gene>
    <name evidence="1" type="ORF">L3Q82_011845</name>
</gene>
<dbReference type="EMBL" id="CM041544">
    <property type="protein sequence ID" value="KAI3363212.1"/>
    <property type="molecule type" value="Genomic_DNA"/>
</dbReference>
<accession>A0ACB8W5S4</accession>
<evidence type="ECO:0000313" key="1">
    <source>
        <dbReference type="EMBL" id="KAI3363212.1"/>
    </source>
</evidence>
<dbReference type="Proteomes" id="UP000831701">
    <property type="component" value="Chromosome 14"/>
</dbReference>
<protein>
    <submittedName>
        <fullName evidence="1">Uncharacterized protein</fullName>
    </submittedName>
</protein>